<dbReference type="EMBL" id="JBHMAF010000190">
    <property type="protein sequence ID" value="MFB9761311.1"/>
    <property type="molecule type" value="Genomic_DNA"/>
</dbReference>
<name>A0ABV5WL21_9BACI</name>
<dbReference type="InterPro" id="IPR021617">
    <property type="entry name" value="DUF3231"/>
</dbReference>
<comment type="caution">
    <text evidence="1">The sequence shown here is derived from an EMBL/GenBank/DDBJ whole genome shotgun (WGS) entry which is preliminary data.</text>
</comment>
<dbReference type="InterPro" id="IPR012347">
    <property type="entry name" value="Ferritin-like"/>
</dbReference>
<accession>A0ABV5WL21</accession>
<dbReference type="Proteomes" id="UP001589609">
    <property type="component" value="Unassembled WGS sequence"/>
</dbReference>
<dbReference type="Gene3D" id="1.20.1260.10">
    <property type="match status" value="2"/>
</dbReference>
<sequence length="345" mass="39546">MYTLKPIKLTSSKTNTTEPLTSSEMGKLWATYMGNSMAKCILSYFLQHVEDEDIKTLVENAYNLSVDFMEIITGIFEKENFPIPKGFGKEDVNPSAPRLFQDEFYVHYLKYTAKAGTSIYTVAYPLVYRNDVKEFFNYCLDSTKALMDQIKEILLNKGFIIKPPIIPVPEKVEFVHKDFLNGFLGHVRPMQALEIIHLYDNIENGVASKALIMAFAQVAKNEKIRDLFERGRNLTHSNLERYMKKLHDENLPSPSFLDHLVTTSTFSPFSDKIMLYHKMDMFSMKMRAFGNAVAVSARHDFGLLYSRSLINIQGFVEDAAEIYIENGWMEKPPYAADRGNIASDK</sequence>
<dbReference type="RefSeq" id="WP_379951503.1">
    <property type="nucleotide sequence ID" value="NZ_JBHMAF010000190.1"/>
</dbReference>
<protein>
    <submittedName>
        <fullName evidence="1">DUF3231 family protein</fullName>
    </submittedName>
</protein>
<evidence type="ECO:0000313" key="2">
    <source>
        <dbReference type="Proteomes" id="UP001589609"/>
    </source>
</evidence>
<dbReference type="Pfam" id="PF11553">
    <property type="entry name" value="DUF3231"/>
    <property type="match status" value="2"/>
</dbReference>
<evidence type="ECO:0000313" key="1">
    <source>
        <dbReference type="EMBL" id="MFB9761311.1"/>
    </source>
</evidence>
<organism evidence="1 2">
    <name type="scientific">Ectobacillus funiculus</name>
    <dbReference type="NCBI Taxonomy" id="137993"/>
    <lineage>
        <taxon>Bacteria</taxon>
        <taxon>Bacillati</taxon>
        <taxon>Bacillota</taxon>
        <taxon>Bacilli</taxon>
        <taxon>Bacillales</taxon>
        <taxon>Bacillaceae</taxon>
        <taxon>Ectobacillus</taxon>
    </lineage>
</organism>
<keyword evidence="2" id="KW-1185">Reference proteome</keyword>
<gene>
    <name evidence="1" type="ORF">ACFFMS_23970</name>
</gene>
<proteinExistence type="predicted"/>
<reference evidence="1 2" key="1">
    <citation type="submission" date="2024-09" db="EMBL/GenBank/DDBJ databases">
        <authorList>
            <person name="Sun Q."/>
            <person name="Mori K."/>
        </authorList>
    </citation>
    <scope>NUCLEOTIDE SEQUENCE [LARGE SCALE GENOMIC DNA]</scope>
    <source>
        <strain evidence="1 2">JCM 11201</strain>
    </source>
</reference>